<gene>
    <name evidence="1" type="ORF">Pint_28957</name>
</gene>
<name>A0ACC0X0P2_9ROSI</name>
<dbReference type="Proteomes" id="UP001163603">
    <property type="component" value="Chromosome 15"/>
</dbReference>
<organism evidence="1 2">
    <name type="scientific">Pistacia integerrima</name>
    <dbReference type="NCBI Taxonomy" id="434235"/>
    <lineage>
        <taxon>Eukaryota</taxon>
        <taxon>Viridiplantae</taxon>
        <taxon>Streptophyta</taxon>
        <taxon>Embryophyta</taxon>
        <taxon>Tracheophyta</taxon>
        <taxon>Spermatophyta</taxon>
        <taxon>Magnoliopsida</taxon>
        <taxon>eudicotyledons</taxon>
        <taxon>Gunneridae</taxon>
        <taxon>Pentapetalae</taxon>
        <taxon>rosids</taxon>
        <taxon>malvids</taxon>
        <taxon>Sapindales</taxon>
        <taxon>Anacardiaceae</taxon>
        <taxon>Pistacia</taxon>
    </lineage>
</organism>
<keyword evidence="2" id="KW-1185">Reference proteome</keyword>
<comment type="caution">
    <text evidence="1">The sequence shown here is derived from an EMBL/GenBank/DDBJ whole genome shotgun (WGS) entry which is preliminary data.</text>
</comment>
<dbReference type="EMBL" id="CM047750">
    <property type="protein sequence ID" value="KAJ0006854.1"/>
    <property type="molecule type" value="Genomic_DNA"/>
</dbReference>
<sequence>MQSCPLPPELSTVKQVINFDELLEESINVRSWCITSMAYLIMRHQIPSIEDVLVGLSVFRKPVQGKW</sequence>
<accession>A0ACC0X0P2</accession>
<reference evidence="2" key="1">
    <citation type="journal article" date="2023" name="G3 (Bethesda)">
        <title>Genome assembly and association tests identify interacting loci associated with vigor, precocity, and sex in interspecific pistachio rootstocks.</title>
        <authorList>
            <person name="Palmer W."/>
            <person name="Jacygrad E."/>
            <person name="Sagayaradj S."/>
            <person name="Cavanaugh K."/>
            <person name="Han R."/>
            <person name="Bertier L."/>
            <person name="Beede B."/>
            <person name="Kafkas S."/>
            <person name="Golino D."/>
            <person name="Preece J."/>
            <person name="Michelmore R."/>
        </authorList>
    </citation>
    <scope>NUCLEOTIDE SEQUENCE [LARGE SCALE GENOMIC DNA]</scope>
</reference>
<proteinExistence type="predicted"/>
<evidence type="ECO:0000313" key="2">
    <source>
        <dbReference type="Proteomes" id="UP001163603"/>
    </source>
</evidence>
<evidence type="ECO:0000313" key="1">
    <source>
        <dbReference type="EMBL" id="KAJ0006854.1"/>
    </source>
</evidence>
<protein>
    <submittedName>
        <fullName evidence="1">Uncharacterized protein</fullName>
    </submittedName>
</protein>